<comment type="caution">
    <text evidence="1">The sequence shown here is derived from an EMBL/GenBank/DDBJ whole genome shotgun (WGS) entry which is preliminary data.</text>
</comment>
<gene>
    <name evidence="1" type="ORF">CW682_00220</name>
</gene>
<evidence type="ECO:0000313" key="2">
    <source>
        <dbReference type="Proteomes" id="UP000233606"/>
    </source>
</evidence>
<dbReference type="EMBL" id="PIWU01000001">
    <property type="protein sequence ID" value="PKE57733.1"/>
    <property type="molecule type" value="Genomic_DNA"/>
</dbReference>
<dbReference type="Proteomes" id="UP000233606">
    <property type="component" value="Unassembled WGS sequence"/>
</dbReference>
<organism evidence="1 2">
    <name type="scientific">Macrococcoides caseolyticum</name>
    <dbReference type="NCBI Taxonomy" id="69966"/>
    <lineage>
        <taxon>Bacteria</taxon>
        <taxon>Bacillati</taxon>
        <taxon>Bacillota</taxon>
        <taxon>Bacilli</taxon>
        <taxon>Bacillales</taxon>
        <taxon>Staphylococcaceae</taxon>
        <taxon>Macrococcoides</taxon>
    </lineage>
</organism>
<sequence>MFILARKEKEEEVLYNEKGERVVYRDAPKKKNKFLPGCLGLVLLMLIIGACAAMGGEDDTKKESSSKESTTTSEKKETKKTYKIGDTVKVGKMEYKVNGVSTTNAVGTDGFGEKAKGTYQIVDITVKNNGDDAIIVDSDLFKLKVGSKTLSADGGASITANDSNNSFFLEELNPDSELTGKVVFDVSNSLIDKEKQLEVSTGFFGTEKDLIDLK</sequence>
<proteinExistence type="predicted"/>
<evidence type="ECO:0000313" key="1">
    <source>
        <dbReference type="EMBL" id="PKE57733.1"/>
    </source>
</evidence>
<name>A0ACC9MVF8_9STAP</name>
<reference evidence="1" key="1">
    <citation type="submission" date="2017-12" db="EMBL/GenBank/DDBJ databases">
        <title>Genomics of Macrococcus caseolyticus.</title>
        <authorList>
            <person name="MacFadyen A.C."/>
            <person name="Paterson G.K."/>
        </authorList>
    </citation>
    <scope>NUCLEOTIDE SEQUENCE</scope>
    <source>
        <strain evidence="1">5459_5_49</strain>
    </source>
</reference>
<accession>A0ACC9MVF8</accession>
<keyword evidence="2" id="KW-1185">Reference proteome</keyword>
<protein>
    <submittedName>
        <fullName evidence="1">DUF4352 domain-containing protein</fullName>
    </submittedName>
</protein>